<dbReference type="Proteomes" id="UP000183832">
    <property type="component" value="Unassembled WGS sequence"/>
</dbReference>
<name>A0A1J1IKY7_9DIPT</name>
<gene>
    <name evidence="1" type="ORF">CLUMA_CG014159</name>
</gene>
<accession>A0A1J1IKY7</accession>
<proteinExistence type="predicted"/>
<keyword evidence="2" id="KW-1185">Reference proteome</keyword>
<evidence type="ECO:0000313" key="1">
    <source>
        <dbReference type="EMBL" id="CRL00909.1"/>
    </source>
</evidence>
<protein>
    <submittedName>
        <fullName evidence="1">CLUMA_CG014159, isoform A</fullName>
    </submittedName>
</protein>
<dbReference type="AlphaFoldDB" id="A0A1J1IKY7"/>
<organism evidence="1 2">
    <name type="scientific">Clunio marinus</name>
    <dbReference type="NCBI Taxonomy" id="568069"/>
    <lineage>
        <taxon>Eukaryota</taxon>
        <taxon>Metazoa</taxon>
        <taxon>Ecdysozoa</taxon>
        <taxon>Arthropoda</taxon>
        <taxon>Hexapoda</taxon>
        <taxon>Insecta</taxon>
        <taxon>Pterygota</taxon>
        <taxon>Neoptera</taxon>
        <taxon>Endopterygota</taxon>
        <taxon>Diptera</taxon>
        <taxon>Nematocera</taxon>
        <taxon>Chironomoidea</taxon>
        <taxon>Chironomidae</taxon>
        <taxon>Clunio</taxon>
    </lineage>
</organism>
<sequence>MPMLIGISNPQIPTTNLQRCSKVSGSETTRIMNFVNDNKNLKVTVSNVHTSVFFTAQKFTVN</sequence>
<dbReference type="EMBL" id="CVRI01000054">
    <property type="protein sequence ID" value="CRL00909.1"/>
    <property type="molecule type" value="Genomic_DNA"/>
</dbReference>
<reference evidence="1 2" key="1">
    <citation type="submission" date="2015-04" db="EMBL/GenBank/DDBJ databases">
        <authorList>
            <person name="Syromyatnikov M.Y."/>
            <person name="Popov V.N."/>
        </authorList>
    </citation>
    <scope>NUCLEOTIDE SEQUENCE [LARGE SCALE GENOMIC DNA]</scope>
</reference>
<evidence type="ECO:0000313" key="2">
    <source>
        <dbReference type="Proteomes" id="UP000183832"/>
    </source>
</evidence>